<evidence type="ECO:0000313" key="3">
    <source>
        <dbReference type="EMBL" id="OPC63444.1"/>
    </source>
</evidence>
<evidence type="ECO:0008006" key="5">
    <source>
        <dbReference type="Google" id="ProtNLM"/>
    </source>
</evidence>
<protein>
    <recommendedName>
        <fullName evidence="5">Outer membrane protein beta-barrel domain-containing protein</fullName>
    </recommendedName>
</protein>
<evidence type="ECO:0000256" key="2">
    <source>
        <dbReference type="SAM" id="Phobius"/>
    </source>
</evidence>
<feature type="transmembrane region" description="Helical" evidence="2">
    <location>
        <begin position="40"/>
        <end position="60"/>
    </location>
</feature>
<dbReference type="Proteomes" id="UP000190813">
    <property type="component" value="Unassembled WGS sequence"/>
</dbReference>
<gene>
    <name evidence="3" type="ORF">BAZ10_05000</name>
</gene>
<comment type="caution">
    <text evidence="3">The sequence shown here is derived from an EMBL/GenBank/DDBJ whole genome shotgun (WGS) entry which is preliminary data.</text>
</comment>
<dbReference type="EMBL" id="MAHX01000016">
    <property type="protein sequence ID" value="OPC63444.1"/>
    <property type="molecule type" value="Genomic_DNA"/>
</dbReference>
<keyword evidence="2" id="KW-1133">Transmembrane helix</keyword>
<keyword evidence="2" id="KW-0472">Membrane</keyword>
<reference evidence="3 4" key="1">
    <citation type="submission" date="2016-06" db="EMBL/GenBank/DDBJ databases">
        <title>Revisiting the taxonomy of the Elizabethkingia Genus based on Whole-Genome Sequencing, Optical Mapping, and MALDI-TOF.</title>
        <authorList>
            <person name="Nicholson A.C."/>
        </authorList>
    </citation>
    <scope>NUCLEOTIDE SEQUENCE [LARGE SCALE GENOMIC DNA]</scope>
    <source>
        <strain evidence="3 4">G4070</strain>
    </source>
</reference>
<feature type="region of interest" description="Disordered" evidence="1">
    <location>
        <begin position="149"/>
        <end position="180"/>
    </location>
</feature>
<feature type="compositionally biased region" description="Basic and acidic residues" evidence="1">
    <location>
        <begin position="164"/>
        <end position="180"/>
    </location>
</feature>
<organism evidence="3 4">
    <name type="scientific">Elizabethkingia occulta</name>
    <dbReference type="NCBI Taxonomy" id="1867263"/>
    <lineage>
        <taxon>Bacteria</taxon>
        <taxon>Pseudomonadati</taxon>
        <taxon>Bacteroidota</taxon>
        <taxon>Flavobacteriia</taxon>
        <taxon>Flavobacteriales</taxon>
        <taxon>Weeksellaceae</taxon>
        <taxon>Elizabethkingia</taxon>
    </lineage>
</organism>
<dbReference type="RefSeq" id="WP_078772094.1">
    <property type="nucleotide sequence ID" value="NZ_CBCSBR010000009.1"/>
</dbReference>
<accession>A0A1T3MFX1</accession>
<keyword evidence="4" id="KW-1185">Reference proteome</keyword>
<sequence>MKNIDKIFKDQLSQPQNPPAEAWDFIQSALDGEKRRKPAFYIWLPVSGIAAMFLIGVFIFKSNEDSSEKKYETKFVKQTQPRKSYTVEKEKENSNEIIEGNKGADYISGIKDNVIAWTKNVFIPKDKASDISETNKELIAHYKNETTVGKEDNEKKTIVQQDKSGNKTENKYEQIFPDKNKESDLLAGRDKILQQPNRGTHSSGDKFSVSAFFAPTQVNSFGGKSLLSNDFNNLDIQNSVNMSYGARVSYAINDKVKIRTGAGMLDIEQRTKNVPITVSVSGGRGGAMLYQFAPIPPAHNISYSGDLRVGSIEPVSNLQADGAFAKSYLEGDIAQKIRYVEIPLEAEINFAHLNKLGFNATLGASSYVLTHNSISAVTPGASVKQDLGTATNLNDLSFSANAGIKIDYEVSKKMKLNVEPTFKYMIKPMNKVNDSKPYIIGVSTGVTFSF</sequence>
<name>A0A1T3MFX1_9FLAO</name>
<evidence type="ECO:0000256" key="1">
    <source>
        <dbReference type="SAM" id="MobiDB-lite"/>
    </source>
</evidence>
<keyword evidence="2" id="KW-0812">Transmembrane</keyword>
<evidence type="ECO:0000313" key="4">
    <source>
        <dbReference type="Proteomes" id="UP000190813"/>
    </source>
</evidence>
<proteinExistence type="predicted"/>
<dbReference type="AlphaFoldDB" id="A0A1T3MFX1"/>